<sequence length="95" mass="10222">MVGIVGGGLRVEFGGRHLRILSCFHGWASPMVAGGLGEREKLGSGRRSMSIMWWSTELRRHWMVLPAVAMVVAAGGCGEGKIVRERGGRFGRGGK</sequence>
<dbReference type="AlphaFoldDB" id="A0A5N6R5P9"/>
<organism evidence="1 2">
    <name type="scientific">Carpinus fangiana</name>
    <dbReference type="NCBI Taxonomy" id="176857"/>
    <lineage>
        <taxon>Eukaryota</taxon>
        <taxon>Viridiplantae</taxon>
        <taxon>Streptophyta</taxon>
        <taxon>Embryophyta</taxon>
        <taxon>Tracheophyta</taxon>
        <taxon>Spermatophyta</taxon>
        <taxon>Magnoliopsida</taxon>
        <taxon>eudicotyledons</taxon>
        <taxon>Gunneridae</taxon>
        <taxon>Pentapetalae</taxon>
        <taxon>rosids</taxon>
        <taxon>fabids</taxon>
        <taxon>Fagales</taxon>
        <taxon>Betulaceae</taxon>
        <taxon>Carpinus</taxon>
    </lineage>
</organism>
<protein>
    <submittedName>
        <fullName evidence="1">Uncharacterized protein</fullName>
    </submittedName>
</protein>
<reference evidence="1 2" key="1">
    <citation type="submission" date="2019-06" db="EMBL/GenBank/DDBJ databases">
        <title>A chromosomal-level reference genome of Carpinus fangiana (Coryloideae, Betulaceae).</title>
        <authorList>
            <person name="Yang X."/>
            <person name="Wang Z."/>
            <person name="Zhang L."/>
            <person name="Hao G."/>
            <person name="Liu J."/>
            <person name="Yang Y."/>
        </authorList>
    </citation>
    <scope>NUCLEOTIDE SEQUENCE [LARGE SCALE GENOMIC DNA]</scope>
    <source>
        <strain evidence="1">Cfa_2016G</strain>
        <tissue evidence="1">Leaf</tissue>
    </source>
</reference>
<evidence type="ECO:0000313" key="2">
    <source>
        <dbReference type="Proteomes" id="UP000327013"/>
    </source>
</evidence>
<gene>
    <name evidence="1" type="ORF">FH972_013068</name>
</gene>
<dbReference type="Proteomes" id="UP000327013">
    <property type="component" value="Chromosome 5"/>
</dbReference>
<dbReference type="EMBL" id="CM017325">
    <property type="protein sequence ID" value="KAE8056282.1"/>
    <property type="molecule type" value="Genomic_DNA"/>
</dbReference>
<name>A0A5N6R5P9_9ROSI</name>
<proteinExistence type="predicted"/>
<evidence type="ECO:0000313" key="1">
    <source>
        <dbReference type="EMBL" id="KAE8056282.1"/>
    </source>
</evidence>
<keyword evidence="2" id="KW-1185">Reference proteome</keyword>
<accession>A0A5N6R5P9</accession>